<evidence type="ECO:0000313" key="1">
    <source>
        <dbReference type="EMBL" id="KAI4534928.1"/>
    </source>
</evidence>
<keyword evidence="2" id="KW-1185">Reference proteome</keyword>
<accession>A0AAD4Y554</accession>
<evidence type="ECO:0000313" key="2">
    <source>
        <dbReference type="Proteomes" id="UP001214576"/>
    </source>
</evidence>
<organism evidence="1 2">
    <name type="scientific">Ovis ammon polii</name>
    <dbReference type="NCBI Taxonomy" id="230172"/>
    <lineage>
        <taxon>Eukaryota</taxon>
        <taxon>Metazoa</taxon>
        <taxon>Chordata</taxon>
        <taxon>Craniata</taxon>
        <taxon>Vertebrata</taxon>
        <taxon>Euteleostomi</taxon>
        <taxon>Mammalia</taxon>
        <taxon>Eutheria</taxon>
        <taxon>Laurasiatheria</taxon>
        <taxon>Artiodactyla</taxon>
        <taxon>Ruminantia</taxon>
        <taxon>Pecora</taxon>
        <taxon>Bovidae</taxon>
        <taxon>Caprinae</taxon>
        <taxon>Ovis</taxon>
    </lineage>
</organism>
<gene>
    <name evidence="1" type="ORF">MG293_015788</name>
</gene>
<sequence>MRLPFCLNWTASSSEELPQMWRSLLSSDPPRVAALSPHDTQDLMPKNPGLEDLFPKVNLGKYEVFHLRNLHLMNDWEHTRAYERQRGCLYGHKETERVIHKADITAKRNEQCKSNWGEHQLQSSTSDENCKFLRKDLYPFLKHTCSPKGNVESPEGNLVSPTNTDSNNIQYSLRLNNHSSMSDHRKFKNEGGNSQYNQFEGSVSRGSLFFHQQLFSPHAKVCNVDNNGGDIIQPSLLNTSHGMVNMEELLMYNKMSQPLSKSSNPNHCKSIYDGVRGYSGNKTGYKVEGH</sequence>
<protein>
    <submittedName>
        <fullName evidence="1">Uncharacterized protein</fullName>
    </submittedName>
</protein>
<dbReference type="AlphaFoldDB" id="A0AAD4Y554"/>
<reference evidence="1" key="1">
    <citation type="submission" date="2022-03" db="EMBL/GenBank/DDBJ databases">
        <title>Genomic analyses of argali, domestic sheep and their hybrids provide insights into chromosomal evolution, heterosis and genetic basis of agronomic traits.</title>
        <authorList>
            <person name="Li M."/>
        </authorList>
    </citation>
    <scope>NUCLEOTIDE SEQUENCE</scope>
    <source>
        <strain evidence="1">CAU-MHL-2022a</strain>
        <tissue evidence="1">Skin</tissue>
    </source>
</reference>
<comment type="caution">
    <text evidence="1">The sequence shown here is derived from an EMBL/GenBank/DDBJ whole genome shotgun (WGS) entry which is preliminary data.</text>
</comment>
<dbReference type="EMBL" id="JAKZEL010000019">
    <property type="protein sequence ID" value="KAI4534928.1"/>
    <property type="molecule type" value="Genomic_DNA"/>
</dbReference>
<dbReference type="Proteomes" id="UP001214576">
    <property type="component" value="Unassembled WGS sequence"/>
</dbReference>
<name>A0AAD4Y554_OVIAM</name>
<proteinExistence type="predicted"/>